<comment type="caution">
    <text evidence="2">The sequence shown here is derived from an EMBL/GenBank/DDBJ whole genome shotgun (WGS) entry which is preliminary data.</text>
</comment>
<dbReference type="RefSeq" id="WP_120607180.1">
    <property type="nucleotide sequence ID" value="NZ_JABFJX010000436.1"/>
</dbReference>
<dbReference type="AlphaFoldDB" id="A0A3A8JKK9"/>
<feature type="compositionally biased region" description="Acidic residues" evidence="1">
    <location>
        <begin position="1"/>
        <end position="44"/>
    </location>
</feature>
<evidence type="ECO:0000256" key="1">
    <source>
        <dbReference type="SAM" id="MobiDB-lite"/>
    </source>
</evidence>
<evidence type="ECO:0000313" key="2">
    <source>
        <dbReference type="EMBL" id="RKG96239.1"/>
    </source>
</evidence>
<feature type="region of interest" description="Disordered" evidence="1">
    <location>
        <begin position="1"/>
        <end position="49"/>
    </location>
</feature>
<reference evidence="3" key="1">
    <citation type="submission" date="2018-09" db="EMBL/GenBank/DDBJ databases">
        <authorList>
            <person name="Livingstone P.G."/>
            <person name="Whitworth D.E."/>
        </authorList>
    </citation>
    <scope>NUCLEOTIDE SEQUENCE [LARGE SCALE GENOMIC DNA]</scope>
    <source>
        <strain evidence="3">CA043D</strain>
    </source>
</reference>
<dbReference type="OrthoDB" id="5519711at2"/>
<evidence type="ECO:0000313" key="3">
    <source>
        <dbReference type="Proteomes" id="UP000268313"/>
    </source>
</evidence>
<name>A0A3A8JKK9_9BACT</name>
<organism evidence="2 3">
    <name type="scientific">Corallococcus carmarthensis</name>
    <dbReference type="NCBI Taxonomy" id="2316728"/>
    <lineage>
        <taxon>Bacteria</taxon>
        <taxon>Pseudomonadati</taxon>
        <taxon>Myxococcota</taxon>
        <taxon>Myxococcia</taxon>
        <taxon>Myxococcales</taxon>
        <taxon>Cystobacterineae</taxon>
        <taxon>Myxococcaceae</taxon>
        <taxon>Corallococcus</taxon>
    </lineage>
</organism>
<keyword evidence="3" id="KW-1185">Reference proteome</keyword>
<dbReference type="EMBL" id="RAWE01000222">
    <property type="protein sequence ID" value="RKG96239.1"/>
    <property type="molecule type" value="Genomic_DNA"/>
</dbReference>
<accession>A0A3A8JKK9</accession>
<gene>
    <name evidence="2" type="ORF">D7X32_36680</name>
</gene>
<dbReference type="Proteomes" id="UP000268313">
    <property type="component" value="Unassembled WGS sequence"/>
</dbReference>
<sequence length="362" mass="39417">MQPQPFEEEFSGQGDEMSDLLAEGEEGFEGEGFEMEGFEGEGFEGENPTAMDDAFEGEGFEAEGMEEGEGFEGENPTAMDDAFEGEGFEAETPNAMEEGFEGEGFDLDNPNALDDAFADAMDAQDEDEFLRRLAAGARRLATVAGPTFQRIRRRAMPIAMRLIRQAAPRLGGIAGQEIGRTIGGLLRADAMDAFADAAGDYAGDEDMDAFNRVLGGLAARHVVRSTMSPARRRQNPQQARALGRAVGQMTTQLASRISQRYGPRALPAVTRVVRQVTRLVRQQGASPQAVPRMLRRIGGRVIGSPRVVRRLARPLAGVRQLRARAGLRRPGVRGRVNPMMGGPGMRRLRTVTLRGPVRIVVR</sequence>
<protein>
    <submittedName>
        <fullName evidence="2">Uncharacterized protein</fullName>
    </submittedName>
</protein>
<proteinExistence type="predicted"/>